<geneLocation type="plasmid" evidence="2 4">
    <name>1</name>
</geneLocation>
<keyword evidence="4" id="KW-1185">Reference proteome</keyword>
<proteinExistence type="predicted"/>
<dbReference type="KEGG" id="gba:J421_5346"/>
<name>W0RQ90_9BACT</name>
<dbReference type="AlphaFoldDB" id="W0RQ90"/>
<protein>
    <submittedName>
        <fullName evidence="2">Uncharacterized protein</fullName>
    </submittedName>
</protein>
<evidence type="ECO:0000313" key="1">
    <source>
        <dbReference type="EMBL" id="AHG92872.1"/>
    </source>
</evidence>
<gene>
    <name evidence="1" type="ORF">J421_5337</name>
    <name evidence="2" type="ORF">J421_5346</name>
    <name evidence="3" type="ORF">J421_5355</name>
</gene>
<dbReference type="HOGENOM" id="CLU_3373950_0_0_0"/>
<reference evidence="2" key="1">
    <citation type="submission" date="2013-12" db="EMBL/GenBank/DDBJ databases">
        <authorList>
            <person name="DeBruyn J.M."/>
            <person name="Radosevich M."/>
            <person name="Wommack K.Eric."/>
            <person name="Polson S."/>
            <person name="Hauser L.J."/>
            <person name="Fawaz M.N."/>
            <person name="Korlach J."/>
            <person name="Tsai Y.-C."/>
        </authorList>
    </citation>
    <scope>NUCLEOTIDE SEQUENCE</scope>
    <source>
        <strain evidence="2">KBS708</strain>
        <plasmid evidence="2">1</plasmid>
    </source>
</reference>
<evidence type="ECO:0000313" key="3">
    <source>
        <dbReference type="EMBL" id="AHG92890.1"/>
    </source>
</evidence>
<sequence>MRRVGTMRAFVSFSDSLDNGLGDVSEAAVRESTH</sequence>
<dbReference type="EMBL" id="CP007129">
    <property type="protein sequence ID" value="AHG92890.1"/>
    <property type="molecule type" value="Genomic_DNA"/>
</dbReference>
<reference evidence="2 4" key="2">
    <citation type="journal article" date="2014" name="Genome Announc.">
        <title>Genome Sequence and Methylome of Soil Bacterium Gemmatirosa kalamazoonensis KBS708T, a Member of the Rarely Cultivated Gemmatimonadetes Phylum.</title>
        <authorList>
            <person name="Debruyn J.M."/>
            <person name="Radosevich M."/>
            <person name="Wommack K.E."/>
            <person name="Polson S.W."/>
            <person name="Hauser L.J."/>
            <person name="Fawaz M.N."/>
            <person name="Korlach J."/>
            <person name="Tsai Y.C."/>
        </authorList>
    </citation>
    <scope>NUCLEOTIDE SEQUENCE [LARGE SCALE GENOMIC DNA]</scope>
    <source>
        <strain evidence="2 4">KBS708</strain>
        <plasmid evidence="2">1</plasmid>
        <plasmid evidence="4">Plasmid 1</plasmid>
    </source>
</reference>
<dbReference type="EMBL" id="CP007129">
    <property type="protein sequence ID" value="AHG92881.1"/>
    <property type="molecule type" value="Genomic_DNA"/>
</dbReference>
<keyword evidence="2" id="KW-0614">Plasmid</keyword>
<dbReference type="EMBL" id="CP007129">
    <property type="protein sequence ID" value="AHG92872.1"/>
    <property type="molecule type" value="Genomic_DNA"/>
</dbReference>
<dbReference type="Proteomes" id="UP000019151">
    <property type="component" value="Plasmid 1"/>
</dbReference>
<organism evidence="2 4">
    <name type="scientific">Gemmatirosa kalamazoonensis</name>
    <dbReference type="NCBI Taxonomy" id="861299"/>
    <lineage>
        <taxon>Bacteria</taxon>
        <taxon>Pseudomonadati</taxon>
        <taxon>Gemmatimonadota</taxon>
        <taxon>Gemmatimonadia</taxon>
        <taxon>Gemmatimonadales</taxon>
        <taxon>Gemmatimonadaceae</taxon>
        <taxon>Gemmatirosa</taxon>
    </lineage>
</organism>
<dbReference type="InParanoid" id="W0RQ90"/>
<accession>W0RQ90</accession>
<dbReference type="KEGG" id="gba:J421_5355"/>
<dbReference type="KEGG" id="gba:J421_5337"/>
<evidence type="ECO:0000313" key="4">
    <source>
        <dbReference type="Proteomes" id="UP000019151"/>
    </source>
</evidence>
<evidence type="ECO:0000313" key="2">
    <source>
        <dbReference type="EMBL" id="AHG92881.1"/>
    </source>
</evidence>